<dbReference type="HAMAP" id="MF_01201">
    <property type="entry name" value="Ala_racemase"/>
    <property type="match status" value="1"/>
</dbReference>
<dbReference type="EC" id="5.1.1.1" evidence="5"/>
<feature type="domain" description="Alanine racemase C-terminal" evidence="8">
    <location>
        <begin position="225"/>
        <end position="348"/>
    </location>
</feature>
<evidence type="ECO:0000313" key="9">
    <source>
        <dbReference type="EMBL" id="NQV64081.1"/>
    </source>
</evidence>
<dbReference type="SMART" id="SM01005">
    <property type="entry name" value="Ala_racemase_C"/>
    <property type="match status" value="1"/>
</dbReference>
<dbReference type="GO" id="GO:0005829">
    <property type="term" value="C:cytosol"/>
    <property type="evidence" value="ECO:0007669"/>
    <property type="project" value="TreeGrafter"/>
</dbReference>
<evidence type="ECO:0000256" key="5">
    <source>
        <dbReference type="HAMAP-Rule" id="MF_01201"/>
    </source>
</evidence>
<protein>
    <recommendedName>
        <fullName evidence="5">Alanine racemase</fullName>
        <ecNumber evidence="5">5.1.1.1</ecNumber>
    </recommendedName>
</protein>
<dbReference type="InterPro" id="IPR011079">
    <property type="entry name" value="Ala_racemase_C"/>
</dbReference>
<dbReference type="Pfam" id="PF00842">
    <property type="entry name" value="Ala_racemase_C"/>
    <property type="match status" value="1"/>
</dbReference>
<evidence type="ECO:0000313" key="10">
    <source>
        <dbReference type="Proteomes" id="UP000754644"/>
    </source>
</evidence>
<feature type="binding site" evidence="5 7">
    <location>
        <position position="294"/>
    </location>
    <ligand>
        <name>substrate</name>
    </ligand>
</feature>
<comment type="catalytic activity">
    <reaction evidence="1 5">
        <text>L-alanine = D-alanine</text>
        <dbReference type="Rhea" id="RHEA:20249"/>
        <dbReference type="ChEBI" id="CHEBI:57416"/>
        <dbReference type="ChEBI" id="CHEBI:57972"/>
        <dbReference type="EC" id="5.1.1.1"/>
    </reaction>
</comment>
<keyword evidence="3 5" id="KW-0663">Pyridoxal phosphate</keyword>
<comment type="pathway">
    <text evidence="5">Amino-acid biosynthesis; D-alanine biosynthesis; D-alanine from L-alanine: step 1/1.</text>
</comment>
<dbReference type="AlphaFoldDB" id="A0A973A8S8"/>
<feature type="modified residue" description="N6-(pyridoxal phosphate)lysine" evidence="5 6">
    <location>
        <position position="35"/>
    </location>
</feature>
<dbReference type="InterPro" id="IPR009006">
    <property type="entry name" value="Ala_racemase/Decarboxylase_C"/>
</dbReference>
<dbReference type="FunFam" id="3.20.20.10:FF:000002">
    <property type="entry name" value="Alanine racemase"/>
    <property type="match status" value="1"/>
</dbReference>
<feature type="binding site" evidence="5 7">
    <location>
        <position position="129"/>
    </location>
    <ligand>
        <name>substrate</name>
    </ligand>
</feature>
<feature type="active site" description="Proton acceptor; specific for D-alanine" evidence="5">
    <location>
        <position position="35"/>
    </location>
</feature>
<dbReference type="EMBL" id="JABMOJ010000065">
    <property type="protein sequence ID" value="NQV64081.1"/>
    <property type="molecule type" value="Genomic_DNA"/>
</dbReference>
<dbReference type="SUPFAM" id="SSF50621">
    <property type="entry name" value="Alanine racemase C-terminal domain-like"/>
    <property type="match status" value="1"/>
</dbReference>
<dbReference type="Pfam" id="PF01168">
    <property type="entry name" value="Ala_racemase_N"/>
    <property type="match status" value="1"/>
</dbReference>
<accession>A0A973A8S8</accession>
<dbReference type="InterPro" id="IPR001608">
    <property type="entry name" value="Ala_racemase_N"/>
</dbReference>
<evidence type="ECO:0000256" key="4">
    <source>
        <dbReference type="ARBA" id="ARBA00023235"/>
    </source>
</evidence>
<dbReference type="Gene3D" id="2.40.37.10">
    <property type="entry name" value="Lyase, Ornithine Decarboxylase, Chain A, domain 1"/>
    <property type="match status" value="1"/>
</dbReference>
<dbReference type="PANTHER" id="PTHR30511:SF0">
    <property type="entry name" value="ALANINE RACEMASE, CATABOLIC-RELATED"/>
    <property type="match status" value="1"/>
</dbReference>
<organism evidence="9 10">
    <name type="scientific">SAR86 cluster bacterium</name>
    <dbReference type="NCBI Taxonomy" id="2030880"/>
    <lineage>
        <taxon>Bacteria</taxon>
        <taxon>Pseudomonadati</taxon>
        <taxon>Pseudomonadota</taxon>
        <taxon>Gammaproteobacteria</taxon>
        <taxon>SAR86 cluster</taxon>
    </lineage>
</organism>
<comment type="caution">
    <text evidence="9">The sequence shown here is derived from an EMBL/GenBank/DDBJ whole genome shotgun (WGS) entry which is preliminary data.</text>
</comment>
<dbReference type="Proteomes" id="UP000754644">
    <property type="component" value="Unassembled WGS sequence"/>
</dbReference>
<evidence type="ECO:0000259" key="8">
    <source>
        <dbReference type="SMART" id="SM01005"/>
    </source>
</evidence>
<comment type="cofactor">
    <cofactor evidence="2 5 6">
        <name>pyridoxal 5'-phosphate</name>
        <dbReference type="ChEBI" id="CHEBI:597326"/>
    </cofactor>
</comment>
<name>A0A973A8S8_9GAMM</name>
<evidence type="ECO:0000256" key="3">
    <source>
        <dbReference type="ARBA" id="ARBA00022898"/>
    </source>
</evidence>
<reference evidence="9" key="1">
    <citation type="submission" date="2020-05" db="EMBL/GenBank/DDBJ databases">
        <title>Sulfur intermediates as new biogeochemical hubs in an aquatic model microbial ecosystem.</title>
        <authorList>
            <person name="Vigneron A."/>
        </authorList>
    </citation>
    <scope>NUCLEOTIDE SEQUENCE</scope>
    <source>
        <strain evidence="9">Bin.250</strain>
    </source>
</reference>
<dbReference type="GO" id="GO:0030632">
    <property type="term" value="P:D-alanine biosynthetic process"/>
    <property type="evidence" value="ECO:0007669"/>
    <property type="project" value="UniProtKB-UniRule"/>
</dbReference>
<sequence length="350" mass="37916">MSSSPIARIHVRGIQHNLDLARACSPHSQLLAMVKGNAYGHDMLGLASRLQRVDAFGVARVAEGQQLRAQGVKQPIIVLHGFNDLQELEACRQAALTPTVHSQYQLDLLSDQGSRDLPVWLKLDTGMHRLGFSPVAFQAIITSGEFNVTCVLSHLANAERLAHPENSAQLALFEALTKDLGIPRSLANSGAILGWPESHYDWIRPGIMLYGSSPANNNVADLRLAMTLTAPVLSVKAVAAGETIGYGSIWRAPKNTRIAVLGIGYADGYPREVPVQMPVWINGQRRPIVGRVSMDTLMVDVGDLPTAPNERAEMWGRALPVDEVAALVGSIGYTLMSGLTARVQRELVDE</sequence>
<comment type="similarity">
    <text evidence="5">Belongs to the alanine racemase family.</text>
</comment>
<evidence type="ECO:0000256" key="1">
    <source>
        <dbReference type="ARBA" id="ARBA00000316"/>
    </source>
</evidence>
<dbReference type="InterPro" id="IPR029066">
    <property type="entry name" value="PLP-binding_barrel"/>
</dbReference>
<dbReference type="InterPro" id="IPR000821">
    <property type="entry name" value="Ala_racemase"/>
</dbReference>
<feature type="active site" description="Proton acceptor; specific for L-alanine" evidence="5">
    <location>
        <position position="246"/>
    </location>
</feature>
<dbReference type="NCBIfam" id="TIGR00492">
    <property type="entry name" value="alr"/>
    <property type="match status" value="1"/>
</dbReference>
<evidence type="ECO:0000256" key="2">
    <source>
        <dbReference type="ARBA" id="ARBA00001933"/>
    </source>
</evidence>
<keyword evidence="4 5" id="KW-0413">Isomerase</keyword>
<proteinExistence type="inferred from homology"/>
<dbReference type="GO" id="GO:0030170">
    <property type="term" value="F:pyridoxal phosphate binding"/>
    <property type="evidence" value="ECO:0007669"/>
    <property type="project" value="UniProtKB-UniRule"/>
</dbReference>
<evidence type="ECO:0000256" key="6">
    <source>
        <dbReference type="PIRSR" id="PIRSR600821-50"/>
    </source>
</evidence>
<comment type="function">
    <text evidence="5">Catalyzes the interconversion of L-alanine and D-alanine. May also act on other amino acids.</text>
</comment>
<dbReference type="GO" id="GO:0008784">
    <property type="term" value="F:alanine racemase activity"/>
    <property type="evidence" value="ECO:0007669"/>
    <property type="project" value="UniProtKB-UniRule"/>
</dbReference>
<gene>
    <name evidence="9" type="primary">alr</name>
    <name evidence="9" type="ORF">HQ497_01840</name>
</gene>
<evidence type="ECO:0000256" key="7">
    <source>
        <dbReference type="PIRSR" id="PIRSR600821-52"/>
    </source>
</evidence>
<dbReference type="Gene3D" id="3.20.20.10">
    <property type="entry name" value="Alanine racemase"/>
    <property type="match status" value="1"/>
</dbReference>
<dbReference type="PANTHER" id="PTHR30511">
    <property type="entry name" value="ALANINE RACEMASE"/>
    <property type="match status" value="1"/>
</dbReference>
<dbReference type="PRINTS" id="PR00992">
    <property type="entry name" value="ALARACEMASE"/>
</dbReference>
<dbReference type="SUPFAM" id="SSF51419">
    <property type="entry name" value="PLP-binding barrel"/>
    <property type="match status" value="1"/>
</dbReference>